<gene>
    <name evidence="2" type="ORF">PACLA_8A078005</name>
</gene>
<dbReference type="EMBL" id="CACRXK020007032">
    <property type="protein sequence ID" value="CAB4011120.1"/>
    <property type="molecule type" value="Genomic_DNA"/>
</dbReference>
<keyword evidence="3" id="KW-1185">Reference proteome</keyword>
<name>A0A7D9EL95_PARCT</name>
<dbReference type="PROSITE" id="PS50157">
    <property type="entry name" value="ZINC_FINGER_C2H2_2"/>
    <property type="match status" value="1"/>
</dbReference>
<comment type="caution">
    <text evidence="2">The sequence shown here is derived from an EMBL/GenBank/DDBJ whole genome shotgun (WGS) entry which is preliminary data.</text>
</comment>
<evidence type="ECO:0000313" key="3">
    <source>
        <dbReference type="Proteomes" id="UP001152795"/>
    </source>
</evidence>
<organism evidence="2 3">
    <name type="scientific">Paramuricea clavata</name>
    <name type="common">Red gorgonian</name>
    <name type="synonym">Violescent sea-whip</name>
    <dbReference type="NCBI Taxonomy" id="317549"/>
    <lineage>
        <taxon>Eukaryota</taxon>
        <taxon>Metazoa</taxon>
        <taxon>Cnidaria</taxon>
        <taxon>Anthozoa</taxon>
        <taxon>Octocorallia</taxon>
        <taxon>Malacalcyonacea</taxon>
        <taxon>Plexauridae</taxon>
        <taxon>Paramuricea</taxon>
    </lineage>
</organism>
<dbReference type="PANTHER" id="PTHR33845:SF1">
    <property type="entry name" value="C2H2-TYPE DOMAIN-CONTAINING PROTEIN"/>
    <property type="match status" value="1"/>
</dbReference>
<feature type="region of interest" description="Disordered" evidence="1">
    <location>
        <begin position="1"/>
        <end position="20"/>
    </location>
</feature>
<protein>
    <submittedName>
        <fullName evidence="2">Uncharacterized protein</fullName>
    </submittedName>
</protein>
<reference evidence="2" key="1">
    <citation type="submission" date="2020-04" db="EMBL/GenBank/DDBJ databases">
        <authorList>
            <person name="Alioto T."/>
            <person name="Alioto T."/>
            <person name="Gomez Garrido J."/>
        </authorList>
    </citation>
    <scope>NUCLEOTIDE SEQUENCE</scope>
    <source>
        <strain evidence="2">A484AB</strain>
    </source>
</reference>
<evidence type="ECO:0000256" key="1">
    <source>
        <dbReference type="SAM" id="MobiDB-lite"/>
    </source>
</evidence>
<dbReference type="AlphaFoldDB" id="A0A7D9EL95"/>
<dbReference type="InterPro" id="IPR013087">
    <property type="entry name" value="Znf_C2H2_type"/>
</dbReference>
<dbReference type="PANTHER" id="PTHR33845">
    <property type="entry name" value="C2H2-TYPE DOMAIN-CONTAINING PROTEIN"/>
    <property type="match status" value="1"/>
</dbReference>
<dbReference type="Proteomes" id="UP001152795">
    <property type="component" value="Unassembled WGS sequence"/>
</dbReference>
<dbReference type="PROSITE" id="PS00028">
    <property type="entry name" value="ZINC_FINGER_C2H2_1"/>
    <property type="match status" value="1"/>
</dbReference>
<proteinExistence type="predicted"/>
<sequence length="751" mass="85860">MWTPGQWLRPSSGSSQEEGAESLDAVVPMYNGAMANLSTKTKVGNINPLTFQLKSTWDEATESDNIFAYRFSVKKLQKLHEPYEHLTTWQVKRARAHAQNAGPGWTVEKSPSFRVRLDKVLVDHFVDFINRPYFYQDVAYGIRKIQLDSGEKLSMPNVIRTVTRSTMVKQYLQFCKEENATSLSRATLFRILQVRESSQQKYLSGIDNIAADGSSGFEQMVKIVEELEQLGKGKKWCEATRKTIHEGKRYLKTGYRSHCQQSESSCADHCRKFSLSDPDNSELQERCTHDHTSTCSQCEGIKVCLINIEEAIEDKQVKMYSDEQRGDFLYDFKKAEKAINQWKNHMRSANQERAKQDVLNQLDSSSKLFVISHDKVSGKISVSSYTHIFDQCAQDWYTIASIIEHLLLHLKQQDPQFEKAYLRSDEAGCYHNNCLIAAVKDIADRVGIKVMSYDYSEPQSGKDVCDRIICPMKNSICTYANEGHDILTASDIKKSLQQHPFKDDGIKVSKAYGIGNGKLIGYDKVYQQHQGPTTLITQEEGEGFFVPPQKAKCWDRKESALPSTEIFGQDEQVHIFECSFPGCSKVFREFSDLELHLNADEHTTTKQESIYNKIKRDWVLKFASVDVVQEATAEDALVSTSAEKSKRNLEMGWAINKLTSGSKRFSPKVKEYLTRIFLLAKQRKQHGLLVGFSSDNEEDVECLLEDTERRGLVNEIHDEIGLKHPITYDMYDICDYYHQDKLSTFNVPMLK</sequence>
<dbReference type="OrthoDB" id="10045083at2759"/>
<accession>A0A7D9EL95</accession>
<evidence type="ECO:0000313" key="2">
    <source>
        <dbReference type="EMBL" id="CAB4011120.1"/>
    </source>
</evidence>